<dbReference type="CTD" id="9946260"/>
<gene>
    <name evidence="1" type="ORF">LOAG_08828</name>
</gene>
<dbReference type="InParanoid" id="A0A1S0TTI7"/>
<dbReference type="AlphaFoldDB" id="A0A1S0TTI7"/>
<dbReference type="GeneID" id="9946260"/>
<proteinExistence type="predicted"/>
<evidence type="ECO:0000313" key="1">
    <source>
        <dbReference type="EMBL" id="EFO19662.1"/>
    </source>
</evidence>
<organism evidence="1">
    <name type="scientific">Loa loa</name>
    <name type="common">Eye worm</name>
    <name type="synonym">Filaria loa</name>
    <dbReference type="NCBI Taxonomy" id="7209"/>
    <lineage>
        <taxon>Eukaryota</taxon>
        <taxon>Metazoa</taxon>
        <taxon>Ecdysozoa</taxon>
        <taxon>Nematoda</taxon>
        <taxon>Chromadorea</taxon>
        <taxon>Rhabditida</taxon>
        <taxon>Spirurina</taxon>
        <taxon>Spiruromorpha</taxon>
        <taxon>Filarioidea</taxon>
        <taxon>Onchocercidae</taxon>
        <taxon>Loa</taxon>
    </lineage>
</organism>
<protein>
    <submittedName>
        <fullName evidence="1">Uncharacterized protein</fullName>
    </submittedName>
</protein>
<dbReference type="EMBL" id="JH712072">
    <property type="protein sequence ID" value="EFO19662.1"/>
    <property type="molecule type" value="Genomic_DNA"/>
</dbReference>
<dbReference type="KEGG" id="loa:LOAG_08828"/>
<reference evidence="1" key="1">
    <citation type="submission" date="2012-04" db="EMBL/GenBank/DDBJ databases">
        <title>The Genome Sequence of Loa loa.</title>
        <authorList>
            <consortium name="The Broad Institute Genome Sequencing Platform"/>
            <consortium name="Broad Institute Genome Sequencing Center for Infectious Disease"/>
            <person name="Nutman T.B."/>
            <person name="Fink D.L."/>
            <person name="Russ C."/>
            <person name="Young S."/>
            <person name="Zeng Q."/>
            <person name="Gargeya S."/>
            <person name="Alvarado L."/>
            <person name="Berlin A."/>
            <person name="Chapman S.B."/>
            <person name="Chen Z."/>
            <person name="Freedman E."/>
            <person name="Gellesch M."/>
            <person name="Goldberg J."/>
            <person name="Griggs A."/>
            <person name="Gujja S."/>
            <person name="Heilman E.R."/>
            <person name="Heiman D."/>
            <person name="Howarth C."/>
            <person name="Mehta T."/>
            <person name="Neiman D."/>
            <person name="Pearson M."/>
            <person name="Roberts A."/>
            <person name="Saif S."/>
            <person name="Shea T."/>
            <person name="Shenoy N."/>
            <person name="Sisk P."/>
            <person name="Stolte C."/>
            <person name="Sykes S."/>
            <person name="White J."/>
            <person name="Yandava C."/>
            <person name="Haas B."/>
            <person name="Henn M.R."/>
            <person name="Nusbaum C."/>
            <person name="Birren B."/>
        </authorList>
    </citation>
    <scope>NUCLEOTIDE SEQUENCE [LARGE SCALE GENOMIC DNA]</scope>
</reference>
<name>A0A1S0TTI7_LOALO</name>
<sequence length="119" mass="13350">MLHRPRCRVVITLEEGTTEGEFIPSSPFAFKGFFGDTAVHKRYALVPLSIGAKHYFCDEQNIIDVQIKSQAKKSCVEPYTSTTCVDHYRCCRSNGDWTTLLPMVKMSVQDDDTVPAVSS</sequence>
<dbReference type="RefSeq" id="XP_003144406.1">
    <property type="nucleotide sequence ID" value="XM_003144358.1"/>
</dbReference>
<accession>A0A1S0TTI7</accession>